<gene>
    <name evidence="9" type="ORF">CUN48_16255</name>
</gene>
<keyword evidence="3 8" id="KW-0812">Transmembrane</keyword>
<feature type="transmembrane region" description="Helical" evidence="8">
    <location>
        <begin position="15"/>
        <end position="40"/>
    </location>
</feature>
<evidence type="ECO:0000256" key="4">
    <source>
        <dbReference type="ARBA" id="ARBA00022960"/>
    </source>
</evidence>
<dbReference type="GO" id="GO:0034204">
    <property type="term" value="P:lipid translocation"/>
    <property type="evidence" value="ECO:0007669"/>
    <property type="project" value="TreeGrafter"/>
</dbReference>
<keyword evidence="5" id="KW-0573">Peptidoglycan synthesis</keyword>
<proteinExistence type="predicted"/>
<dbReference type="PANTHER" id="PTHR47019">
    <property type="entry name" value="LIPID II FLIPPASE MURJ"/>
    <property type="match status" value="1"/>
</dbReference>
<protein>
    <submittedName>
        <fullName evidence="9">Murein biosynthesis integral membrane protein MurJ</fullName>
    </submittedName>
</protein>
<dbReference type="GO" id="GO:0005886">
    <property type="term" value="C:plasma membrane"/>
    <property type="evidence" value="ECO:0007669"/>
    <property type="project" value="UniProtKB-SubCell"/>
</dbReference>
<dbReference type="Pfam" id="PF03023">
    <property type="entry name" value="MurJ"/>
    <property type="match status" value="1"/>
</dbReference>
<dbReference type="GO" id="GO:0009252">
    <property type="term" value="P:peptidoglycan biosynthetic process"/>
    <property type="evidence" value="ECO:0007669"/>
    <property type="project" value="UniProtKB-KW"/>
</dbReference>
<comment type="subcellular location">
    <subcellularLocation>
        <location evidence="1">Cell membrane</location>
        <topology evidence="1">Multi-pass membrane protein</topology>
    </subcellularLocation>
</comment>
<evidence type="ECO:0000313" key="9">
    <source>
        <dbReference type="EMBL" id="PJF45956.1"/>
    </source>
</evidence>
<evidence type="ECO:0000256" key="7">
    <source>
        <dbReference type="ARBA" id="ARBA00023136"/>
    </source>
</evidence>
<evidence type="ECO:0000256" key="5">
    <source>
        <dbReference type="ARBA" id="ARBA00022984"/>
    </source>
</evidence>
<evidence type="ECO:0000256" key="1">
    <source>
        <dbReference type="ARBA" id="ARBA00004651"/>
    </source>
</evidence>
<dbReference type="GO" id="GO:0008360">
    <property type="term" value="P:regulation of cell shape"/>
    <property type="evidence" value="ECO:0007669"/>
    <property type="project" value="UniProtKB-KW"/>
</dbReference>
<evidence type="ECO:0000256" key="6">
    <source>
        <dbReference type="ARBA" id="ARBA00022989"/>
    </source>
</evidence>
<evidence type="ECO:0000256" key="2">
    <source>
        <dbReference type="ARBA" id="ARBA00022475"/>
    </source>
</evidence>
<dbReference type="InterPro" id="IPR051050">
    <property type="entry name" value="Lipid_II_flippase_MurJ/MviN"/>
</dbReference>
<dbReference type="InterPro" id="IPR004268">
    <property type="entry name" value="MurJ"/>
</dbReference>
<name>A0A2M8Q835_9CHLR</name>
<dbReference type="GO" id="GO:0015648">
    <property type="term" value="F:lipid-linked peptidoglycan transporter activity"/>
    <property type="evidence" value="ECO:0007669"/>
    <property type="project" value="TreeGrafter"/>
</dbReference>
<sequence>NLAIILAAAALAPAYGVYGLAAGVVLGALAHLLVQLPMLLRKGWRPQPTLSLRDSGVRKVALLMGPRVLGLFFVQLHFLVNTILASGLGAGALSALNYAWLLMLLPQGVIAQGVATVVFPTFSAQSAAGQIDAFRRTFERALRVVIFLVTPAAAFLFVLRQPIIALLLERGAFDVHSTRLVAYG</sequence>
<keyword evidence="7 8" id="KW-0472">Membrane</keyword>
<dbReference type="PANTHER" id="PTHR47019:SF1">
    <property type="entry name" value="LIPID II FLIPPASE MURJ"/>
    <property type="match status" value="1"/>
</dbReference>
<feature type="non-terminal residue" evidence="9">
    <location>
        <position position="184"/>
    </location>
</feature>
<dbReference type="EMBL" id="PGTN01000600">
    <property type="protein sequence ID" value="PJF45956.1"/>
    <property type="molecule type" value="Genomic_DNA"/>
</dbReference>
<keyword evidence="4" id="KW-0133">Cell shape</keyword>
<evidence type="ECO:0000256" key="3">
    <source>
        <dbReference type="ARBA" id="ARBA00022692"/>
    </source>
</evidence>
<dbReference type="Proteomes" id="UP000230790">
    <property type="component" value="Unassembled WGS sequence"/>
</dbReference>
<accession>A0A2M8Q835</accession>
<reference evidence="9 10" key="1">
    <citation type="submission" date="2017-11" db="EMBL/GenBank/DDBJ databases">
        <title>Evolution of Phototrophy in the Chloroflexi Phylum Driven by Horizontal Gene Transfer.</title>
        <authorList>
            <person name="Ward L.M."/>
            <person name="Hemp J."/>
            <person name="Shih P.M."/>
            <person name="Mcglynn S.E."/>
            <person name="Fischer W."/>
        </authorList>
    </citation>
    <scope>NUCLEOTIDE SEQUENCE [LARGE SCALE GENOMIC DNA]</scope>
    <source>
        <strain evidence="9">JP3_7</strain>
    </source>
</reference>
<evidence type="ECO:0000313" key="10">
    <source>
        <dbReference type="Proteomes" id="UP000230790"/>
    </source>
</evidence>
<feature type="non-terminal residue" evidence="9">
    <location>
        <position position="1"/>
    </location>
</feature>
<dbReference type="AlphaFoldDB" id="A0A2M8Q835"/>
<feature type="transmembrane region" description="Helical" evidence="8">
    <location>
        <begin position="141"/>
        <end position="159"/>
    </location>
</feature>
<comment type="caution">
    <text evidence="9">The sequence shown here is derived from an EMBL/GenBank/DDBJ whole genome shotgun (WGS) entry which is preliminary data.</text>
</comment>
<keyword evidence="2" id="KW-1003">Cell membrane</keyword>
<organism evidence="9 10">
    <name type="scientific">Candidatus Thermofonsia Clade 3 bacterium</name>
    <dbReference type="NCBI Taxonomy" id="2364212"/>
    <lineage>
        <taxon>Bacteria</taxon>
        <taxon>Bacillati</taxon>
        <taxon>Chloroflexota</taxon>
        <taxon>Candidatus Thermofontia</taxon>
        <taxon>Candidatus Thermofonsia Clade 3</taxon>
    </lineage>
</organism>
<keyword evidence="6 8" id="KW-1133">Transmembrane helix</keyword>
<feature type="transmembrane region" description="Helical" evidence="8">
    <location>
        <begin position="98"/>
        <end position="120"/>
    </location>
</feature>
<evidence type="ECO:0000256" key="8">
    <source>
        <dbReference type="SAM" id="Phobius"/>
    </source>
</evidence>